<accession>A0A2P7QE97</accession>
<evidence type="ECO:0000313" key="3">
    <source>
        <dbReference type="Proteomes" id="UP000241167"/>
    </source>
</evidence>
<dbReference type="SUPFAM" id="SSF51998">
    <property type="entry name" value="PFL-like glycyl radical enzymes"/>
    <property type="match status" value="1"/>
</dbReference>
<protein>
    <recommendedName>
        <fullName evidence="1">PFL domain-containing protein</fullName>
    </recommendedName>
</protein>
<name>A0A2P7QE97_9SPHN</name>
<evidence type="ECO:0000313" key="2">
    <source>
        <dbReference type="EMBL" id="PSJ36289.1"/>
    </source>
</evidence>
<dbReference type="EMBL" id="PXYI01000015">
    <property type="protein sequence ID" value="PSJ36289.1"/>
    <property type="molecule type" value="Genomic_DNA"/>
</dbReference>
<dbReference type="InterPro" id="IPR004184">
    <property type="entry name" value="PFL_dom"/>
</dbReference>
<sequence>MHHSDVAYWRYLQSLPRGHEDLPSPRACKLLLRMFERWKGRPGWLVEEQVGHLFRGRDDLPEADREALAAQPVIIRKALAVQRMLEIILDPEIAASSGSSEILADELIIGTLPPFAVGQGKEFVRYLTKDEELRGALTFLNELSPMGHIVPNHKLVLDRGLDAMAADARARAANDGASERERAFHEAVAITLESVGAYAAQHAKMAREAAAKLAGGDPRRESLERVASCLYVAPRGPAQSFHQALQAIYILHCALHWTVEIVPIGRLDQLLDPYLQRDLDDGALTLEDAQELIDCFWIKLDERVILDNRHAENRFTASDGVLTGYLGSSNYDQGGLLNQWMQQVTIGGLLPQDGAPVDACNAVTRLCLEAARRLPLNSPTLDLRVHSGTPRDVLDLAARALMSGGAHPVLLNDDIIVPALAENSAAPIPLAAARNYACDGCYETMIAGESEFSFGFVSALDLIEKALNRGAGLAGAGPVNLRGTKDSWRSKPAALIADMVEFRAIMREHLMLACHRYFTSLTSLYGNKADFAPSPLLSALISGCVEKGRDLTEGGSNYHIFSPLLVGVSNAADSLYAIERLVFVEKAFTLEELTTCLVTDWGHSMLAQAGRVTPAFGPNLSVERIEQIRQTCLALPKFGNGTDAVDRHAWWLMETFVSCIDEARTHPLQAANIARLAEKYGTADHPFVMNIAPGVGTFEQYVGVGSWSGATPDGRRSRAPVASDLSAAPVPNDLPSCVGGDKIEHARQFSLADSMRSYRHEVMTRFGDGAPADYVLPEDYPADKLGNVLAAFAGGTGGSICTFTVADPATFAAAQANPERYNLVRVRMGGWTEFFVALFPDHQEQHKRRPIYG</sequence>
<organism evidence="2 3">
    <name type="scientific">Allosphingosinicella deserti</name>
    <dbReference type="NCBI Taxonomy" id="2116704"/>
    <lineage>
        <taxon>Bacteria</taxon>
        <taxon>Pseudomonadati</taxon>
        <taxon>Pseudomonadota</taxon>
        <taxon>Alphaproteobacteria</taxon>
        <taxon>Sphingomonadales</taxon>
        <taxon>Sphingomonadaceae</taxon>
        <taxon>Allosphingosinicella</taxon>
    </lineage>
</organism>
<gene>
    <name evidence="2" type="ORF">C7I55_26710</name>
</gene>
<reference evidence="2 3" key="1">
    <citation type="submission" date="2018-03" db="EMBL/GenBank/DDBJ databases">
        <title>The draft genome of Sphingosinicella sp. GL-C-18.</title>
        <authorList>
            <person name="Liu L."/>
            <person name="Li L."/>
            <person name="Liang L."/>
            <person name="Zhang X."/>
            <person name="Wang T."/>
        </authorList>
    </citation>
    <scope>NUCLEOTIDE SEQUENCE [LARGE SCALE GENOMIC DNA]</scope>
    <source>
        <strain evidence="2 3">GL-C-18</strain>
    </source>
</reference>
<dbReference type="Proteomes" id="UP000241167">
    <property type="component" value="Unassembled WGS sequence"/>
</dbReference>
<proteinExistence type="predicted"/>
<evidence type="ECO:0000259" key="1">
    <source>
        <dbReference type="PROSITE" id="PS51554"/>
    </source>
</evidence>
<keyword evidence="3" id="KW-1185">Reference proteome</keyword>
<feature type="domain" description="PFL" evidence="1">
    <location>
        <begin position="25"/>
        <end position="716"/>
    </location>
</feature>
<dbReference type="PANTHER" id="PTHR43641:SF2">
    <property type="entry name" value="DEHYDRATASE YBIW-RELATED"/>
    <property type="match status" value="1"/>
</dbReference>
<dbReference type="Pfam" id="PF02901">
    <property type="entry name" value="PFL-like"/>
    <property type="match status" value="1"/>
</dbReference>
<dbReference type="GO" id="GO:0005829">
    <property type="term" value="C:cytosol"/>
    <property type="evidence" value="ECO:0007669"/>
    <property type="project" value="TreeGrafter"/>
</dbReference>
<dbReference type="Gene3D" id="3.20.70.20">
    <property type="match status" value="1"/>
</dbReference>
<dbReference type="InterPro" id="IPR051215">
    <property type="entry name" value="GRE"/>
</dbReference>
<dbReference type="GO" id="GO:0003824">
    <property type="term" value="F:catalytic activity"/>
    <property type="evidence" value="ECO:0007669"/>
    <property type="project" value="InterPro"/>
</dbReference>
<dbReference type="PROSITE" id="PS51554">
    <property type="entry name" value="PFL"/>
    <property type="match status" value="1"/>
</dbReference>
<comment type="caution">
    <text evidence="2">The sequence shown here is derived from an EMBL/GenBank/DDBJ whole genome shotgun (WGS) entry which is preliminary data.</text>
</comment>
<dbReference type="PANTHER" id="PTHR43641">
    <property type="entry name" value="FORMATE ACETYLTRANSFERASE 3-RELATED"/>
    <property type="match status" value="1"/>
</dbReference>
<dbReference type="AlphaFoldDB" id="A0A2P7QE97"/>